<feature type="transmembrane region" description="Helical" evidence="8">
    <location>
        <begin position="414"/>
        <end position="438"/>
    </location>
</feature>
<dbReference type="InterPro" id="IPR001750">
    <property type="entry name" value="ND/Mrp_TM"/>
</dbReference>
<sequence length="488" mass="51918">MNAETAILVAIVLPLAGALAIALAGRIGPNLRETMTLVTSAALIWVVWGMLPTLMADGRPAVTVGEVMPGLSIAFRVEPLGMLFAALASGLWLINSVYSIGYMRGNGEKHQTRFYVCFALALAATMGVAFAGNLFTLFLFYEALTLSTYPLVSHKGDAATVRSARVYLGILLSTSIGLFLPAIIWVYTAAGTGDFVLGGILEGKVAEPEVGLLLGLFVFGIAKAAVMPVHRWLPAAMVAPTPVSALLHAVAVVKAGVFTITKVIVYIFGVEFLFASPSSAWLMYPAAFTIIVASLVALRQTNIKRLLAYSTIAQLSYVVMAAAILKPHAEVGAAIHMVAHAFGKITLFFAAGAIYVASKKTEIYQLRGIGRRMPWTMAAFSIGALSMIGVPPTGGFVSKWYILAGAFEAENLVALFTIIASTVLNAAYFLPILYMAWFEREEADAKPHGEAPFAAVLALCVTALLTLGFFLFNGPVIELESQVVRGLT</sequence>
<dbReference type="EMBL" id="VTUX01000007">
    <property type="protein sequence ID" value="KAA1189504.1"/>
    <property type="molecule type" value="Genomic_DNA"/>
</dbReference>
<keyword evidence="3" id="KW-1003">Cell membrane</keyword>
<protein>
    <submittedName>
        <fullName evidence="10">Monovalent cation/H+ antiporter subunit D family protein</fullName>
    </submittedName>
</protein>
<evidence type="ECO:0000256" key="5">
    <source>
        <dbReference type="ARBA" id="ARBA00022989"/>
    </source>
</evidence>
<evidence type="ECO:0000256" key="4">
    <source>
        <dbReference type="ARBA" id="ARBA00022692"/>
    </source>
</evidence>
<keyword evidence="5 8" id="KW-1133">Transmembrane helix</keyword>
<feature type="transmembrane region" description="Helical" evidence="8">
    <location>
        <begin position="337"/>
        <end position="357"/>
    </location>
</feature>
<evidence type="ECO:0000259" key="9">
    <source>
        <dbReference type="Pfam" id="PF00361"/>
    </source>
</evidence>
<dbReference type="InterPro" id="IPR050586">
    <property type="entry name" value="CPA3_Na-H_Antiporter_D"/>
</dbReference>
<dbReference type="AlphaFoldDB" id="A0A5B0WQZ8"/>
<evidence type="ECO:0000256" key="2">
    <source>
        <dbReference type="ARBA" id="ARBA00005346"/>
    </source>
</evidence>
<proteinExistence type="inferred from homology"/>
<dbReference type="Pfam" id="PF00361">
    <property type="entry name" value="Proton_antipo_M"/>
    <property type="match status" value="1"/>
</dbReference>
<feature type="transmembrane region" description="Helical" evidence="8">
    <location>
        <begin position="450"/>
        <end position="472"/>
    </location>
</feature>
<comment type="caution">
    <text evidence="10">The sequence shown here is derived from an EMBL/GenBank/DDBJ whole genome shotgun (WGS) entry which is preliminary data.</text>
</comment>
<dbReference type="GO" id="GO:0005886">
    <property type="term" value="C:plasma membrane"/>
    <property type="evidence" value="ECO:0007669"/>
    <property type="project" value="UniProtKB-SubCell"/>
</dbReference>
<comment type="subcellular location">
    <subcellularLocation>
        <location evidence="1">Cell membrane</location>
        <topology evidence="1">Multi-pass membrane protein</topology>
    </subcellularLocation>
    <subcellularLocation>
        <location evidence="7">Membrane</location>
        <topology evidence="7">Multi-pass membrane protein</topology>
    </subcellularLocation>
</comment>
<evidence type="ECO:0000313" key="10">
    <source>
        <dbReference type="EMBL" id="KAA1189504.1"/>
    </source>
</evidence>
<comment type="similarity">
    <text evidence="2">Belongs to the CPA3 antiporters (TC 2.A.63) subunit D family.</text>
</comment>
<reference evidence="10 11" key="1">
    <citation type="submission" date="2019-09" db="EMBL/GenBank/DDBJ databases">
        <authorList>
            <person name="Chen X.-Y."/>
        </authorList>
    </citation>
    <scope>NUCLEOTIDE SEQUENCE [LARGE SCALE GENOMIC DNA]</scope>
    <source>
        <strain evidence="10 11">NY5</strain>
    </source>
</reference>
<keyword evidence="11" id="KW-1185">Reference proteome</keyword>
<feature type="transmembrane region" description="Helical" evidence="8">
    <location>
        <begin position="80"/>
        <end position="102"/>
    </location>
</feature>
<keyword evidence="4 7" id="KW-0812">Transmembrane</keyword>
<feature type="transmembrane region" description="Helical" evidence="8">
    <location>
        <begin position="281"/>
        <end position="299"/>
    </location>
</feature>
<feature type="transmembrane region" description="Helical" evidence="8">
    <location>
        <begin position="378"/>
        <end position="402"/>
    </location>
</feature>
<feature type="transmembrane region" description="Helical" evidence="8">
    <location>
        <begin position="210"/>
        <end position="233"/>
    </location>
</feature>
<feature type="transmembrane region" description="Helical" evidence="8">
    <location>
        <begin position="138"/>
        <end position="154"/>
    </location>
</feature>
<evidence type="ECO:0000256" key="6">
    <source>
        <dbReference type="ARBA" id="ARBA00023136"/>
    </source>
</evidence>
<feature type="transmembrane region" description="Helical" evidence="8">
    <location>
        <begin position="245"/>
        <end position="269"/>
    </location>
</feature>
<dbReference type="PANTHER" id="PTHR42703">
    <property type="entry name" value="NADH DEHYDROGENASE"/>
    <property type="match status" value="1"/>
</dbReference>
<evidence type="ECO:0000256" key="8">
    <source>
        <dbReference type="SAM" id="Phobius"/>
    </source>
</evidence>
<feature type="transmembrane region" description="Helical" evidence="8">
    <location>
        <begin position="306"/>
        <end position="325"/>
    </location>
</feature>
<evidence type="ECO:0000256" key="3">
    <source>
        <dbReference type="ARBA" id="ARBA00022475"/>
    </source>
</evidence>
<evidence type="ECO:0000313" key="11">
    <source>
        <dbReference type="Proteomes" id="UP000323708"/>
    </source>
</evidence>
<feature type="transmembrane region" description="Helical" evidence="8">
    <location>
        <begin position="37"/>
        <end position="56"/>
    </location>
</feature>
<dbReference type="PANTHER" id="PTHR42703:SF1">
    <property type="entry name" value="NA(+)_H(+) ANTIPORTER SUBUNIT D1"/>
    <property type="match status" value="1"/>
</dbReference>
<dbReference type="PRINTS" id="PR01434">
    <property type="entry name" value="NADHDHGNASE5"/>
</dbReference>
<feature type="transmembrane region" description="Helical" evidence="8">
    <location>
        <begin position="114"/>
        <end position="132"/>
    </location>
</feature>
<dbReference type="Proteomes" id="UP000323708">
    <property type="component" value="Unassembled WGS sequence"/>
</dbReference>
<feature type="domain" description="NADH:quinone oxidoreductase/Mrp antiporter transmembrane" evidence="9">
    <location>
        <begin position="131"/>
        <end position="423"/>
    </location>
</feature>
<keyword evidence="6 8" id="KW-0472">Membrane</keyword>
<name>A0A5B0WQZ8_9GAMM</name>
<evidence type="ECO:0000256" key="7">
    <source>
        <dbReference type="RuleBase" id="RU000320"/>
    </source>
</evidence>
<organism evidence="10 11">
    <name type="scientific">Pseudohalioglobus sediminis</name>
    <dbReference type="NCBI Taxonomy" id="2606449"/>
    <lineage>
        <taxon>Bacteria</taxon>
        <taxon>Pseudomonadati</taxon>
        <taxon>Pseudomonadota</taxon>
        <taxon>Gammaproteobacteria</taxon>
        <taxon>Cellvibrionales</taxon>
        <taxon>Halieaceae</taxon>
        <taxon>Pseudohalioglobus</taxon>
    </lineage>
</organism>
<evidence type="ECO:0000256" key="1">
    <source>
        <dbReference type="ARBA" id="ARBA00004651"/>
    </source>
</evidence>
<feature type="transmembrane region" description="Helical" evidence="8">
    <location>
        <begin position="166"/>
        <end position="190"/>
    </location>
</feature>
<feature type="transmembrane region" description="Helical" evidence="8">
    <location>
        <begin position="6"/>
        <end position="25"/>
    </location>
</feature>
<dbReference type="RefSeq" id="WP_149612115.1">
    <property type="nucleotide sequence ID" value="NZ_VTUX01000007.1"/>
</dbReference>
<accession>A0A5B0WQZ8</accession>
<gene>
    <name evidence="10" type="ORF">F0M18_14185</name>
</gene>